<accession>A0A166IRH5</accession>
<keyword evidence="3" id="KW-1185">Reference proteome</keyword>
<dbReference type="EMBL" id="CP093343">
    <property type="protein sequence ID" value="WOG85151.1"/>
    <property type="molecule type" value="Genomic_DNA"/>
</dbReference>
<evidence type="ECO:0000256" key="1">
    <source>
        <dbReference type="SAM" id="MobiDB-lite"/>
    </source>
</evidence>
<evidence type="ECO:0000313" key="2">
    <source>
        <dbReference type="EMBL" id="WOG85151.1"/>
    </source>
</evidence>
<name>A0A166IRH5_DAUCS</name>
<protein>
    <submittedName>
        <fullName evidence="2">Uncharacterized protein</fullName>
    </submittedName>
</protein>
<organism evidence="2 3">
    <name type="scientific">Daucus carota subsp. sativus</name>
    <name type="common">Carrot</name>
    <dbReference type="NCBI Taxonomy" id="79200"/>
    <lineage>
        <taxon>Eukaryota</taxon>
        <taxon>Viridiplantae</taxon>
        <taxon>Streptophyta</taxon>
        <taxon>Embryophyta</taxon>
        <taxon>Tracheophyta</taxon>
        <taxon>Spermatophyta</taxon>
        <taxon>Magnoliopsida</taxon>
        <taxon>eudicotyledons</taxon>
        <taxon>Gunneridae</taxon>
        <taxon>Pentapetalae</taxon>
        <taxon>asterids</taxon>
        <taxon>campanulids</taxon>
        <taxon>Apiales</taxon>
        <taxon>Apiaceae</taxon>
        <taxon>Apioideae</taxon>
        <taxon>Scandiceae</taxon>
        <taxon>Daucinae</taxon>
        <taxon>Daucus</taxon>
        <taxon>Daucus sect. Daucus</taxon>
    </lineage>
</organism>
<reference evidence="2" key="1">
    <citation type="journal article" date="2016" name="Nat. Genet.">
        <title>A high-quality carrot genome assembly provides new insights into carotenoid accumulation and asterid genome evolution.</title>
        <authorList>
            <person name="Iorizzo M."/>
            <person name="Ellison S."/>
            <person name="Senalik D."/>
            <person name="Zeng P."/>
            <person name="Satapoomin P."/>
            <person name="Huang J."/>
            <person name="Bowman M."/>
            <person name="Iovene M."/>
            <person name="Sanseverino W."/>
            <person name="Cavagnaro P."/>
            <person name="Yildiz M."/>
            <person name="Macko-Podgorni A."/>
            <person name="Moranska E."/>
            <person name="Grzebelus E."/>
            <person name="Grzebelus D."/>
            <person name="Ashrafi H."/>
            <person name="Zheng Z."/>
            <person name="Cheng S."/>
            <person name="Spooner D."/>
            <person name="Van Deynze A."/>
            <person name="Simon P."/>
        </authorList>
    </citation>
    <scope>NUCLEOTIDE SEQUENCE</scope>
    <source>
        <tissue evidence="2">Leaf</tissue>
    </source>
</reference>
<feature type="region of interest" description="Disordered" evidence="1">
    <location>
        <begin position="1"/>
        <end position="68"/>
    </location>
</feature>
<feature type="compositionally biased region" description="Basic and acidic residues" evidence="1">
    <location>
        <begin position="8"/>
        <end position="17"/>
    </location>
</feature>
<dbReference type="Gramene" id="KZN11408">
    <property type="protein sequence ID" value="KZN11408"/>
    <property type="gene ID" value="DCAR_004064"/>
</dbReference>
<sequence length="197" mass="22267">MEEAGGEEGQRSLDGRQHNGPSDGSSNRNGRGDGPVYMKSCKAVGHHGNENQRKVSVRTVPLSREESRERWLAREEENRKDMAMMTLKEYEEQKAYEKQKAEKTNLSVSVSEATLDNTNTTQNSKNVTVKKDSYLDKNEKSKDEKYWKAHKKVNIAGFFTDEDNTMKVGAAGPALDLSETSFPVLGKVTKPIKFYWE</sequence>
<dbReference type="Proteomes" id="UP000077755">
    <property type="component" value="Chromosome 1"/>
</dbReference>
<reference evidence="2" key="2">
    <citation type="submission" date="2022-03" db="EMBL/GenBank/DDBJ databases">
        <title>Draft title - Genomic analysis of global carrot germplasm unveils the trajectory of domestication and the origin of high carotenoid orange carrot.</title>
        <authorList>
            <person name="Iorizzo M."/>
            <person name="Ellison S."/>
            <person name="Senalik D."/>
            <person name="Macko-Podgorni A."/>
            <person name="Grzebelus D."/>
            <person name="Bostan H."/>
            <person name="Rolling W."/>
            <person name="Curaba J."/>
            <person name="Simon P."/>
        </authorList>
    </citation>
    <scope>NUCLEOTIDE SEQUENCE</scope>
    <source>
        <tissue evidence="2">Leaf</tissue>
    </source>
</reference>
<gene>
    <name evidence="2" type="ORF">DCAR_0104338</name>
</gene>
<dbReference type="AlphaFoldDB" id="A0A166IRH5"/>
<evidence type="ECO:0000313" key="3">
    <source>
        <dbReference type="Proteomes" id="UP000077755"/>
    </source>
</evidence>
<feature type="compositionally biased region" description="Polar residues" evidence="1">
    <location>
        <begin position="19"/>
        <end position="29"/>
    </location>
</feature>
<proteinExistence type="predicted"/>